<gene>
    <name evidence="3" type="ORF">MA16_Dca008679</name>
</gene>
<evidence type="ECO:0000259" key="2">
    <source>
        <dbReference type="Pfam" id="PF14111"/>
    </source>
</evidence>
<reference evidence="3 4" key="2">
    <citation type="journal article" date="2017" name="Nature">
        <title>The Apostasia genome and the evolution of orchids.</title>
        <authorList>
            <person name="Zhang G.Q."/>
            <person name="Liu K.W."/>
            <person name="Li Z."/>
            <person name="Lohaus R."/>
            <person name="Hsiao Y.Y."/>
            <person name="Niu S.C."/>
            <person name="Wang J.Y."/>
            <person name="Lin Y.C."/>
            <person name="Xu Q."/>
            <person name="Chen L.J."/>
            <person name="Yoshida K."/>
            <person name="Fujiwara S."/>
            <person name="Wang Z.W."/>
            <person name="Zhang Y.Q."/>
            <person name="Mitsuda N."/>
            <person name="Wang M."/>
            <person name="Liu G.H."/>
            <person name="Pecoraro L."/>
            <person name="Huang H.X."/>
            <person name="Xiao X.J."/>
            <person name="Lin M."/>
            <person name="Wu X.Y."/>
            <person name="Wu W.L."/>
            <person name="Chen Y.Y."/>
            <person name="Chang S.B."/>
            <person name="Sakamoto S."/>
            <person name="Ohme-Takagi M."/>
            <person name="Yagi M."/>
            <person name="Zeng S.J."/>
            <person name="Shen C.Y."/>
            <person name="Yeh C.M."/>
            <person name="Luo Y.B."/>
            <person name="Tsai W.C."/>
            <person name="Van de Peer Y."/>
            <person name="Liu Z.J."/>
        </authorList>
    </citation>
    <scope>NUCLEOTIDE SEQUENCE [LARGE SCALE GENOMIC DNA]</scope>
    <source>
        <tissue evidence="3">The whole plant</tissue>
    </source>
</reference>
<feature type="region of interest" description="Disordered" evidence="1">
    <location>
        <begin position="419"/>
        <end position="464"/>
    </location>
</feature>
<feature type="region of interest" description="Disordered" evidence="1">
    <location>
        <begin position="253"/>
        <end position="314"/>
    </location>
</feature>
<dbReference type="PANTHER" id="PTHR31286:SF180">
    <property type="entry name" value="OS10G0362600 PROTEIN"/>
    <property type="match status" value="1"/>
</dbReference>
<feature type="region of interest" description="Disordered" evidence="1">
    <location>
        <begin position="375"/>
        <end position="395"/>
    </location>
</feature>
<feature type="compositionally biased region" description="Polar residues" evidence="1">
    <location>
        <begin position="419"/>
        <end position="430"/>
    </location>
</feature>
<organism evidence="3 4">
    <name type="scientific">Dendrobium catenatum</name>
    <dbReference type="NCBI Taxonomy" id="906689"/>
    <lineage>
        <taxon>Eukaryota</taxon>
        <taxon>Viridiplantae</taxon>
        <taxon>Streptophyta</taxon>
        <taxon>Embryophyta</taxon>
        <taxon>Tracheophyta</taxon>
        <taxon>Spermatophyta</taxon>
        <taxon>Magnoliopsida</taxon>
        <taxon>Liliopsida</taxon>
        <taxon>Asparagales</taxon>
        <taxon>Orchidaceae</taxon>
        <taxon>Epidendroideae</taxon>
        <taxon>Malaxideae</taxon>
        <taxon>Dendrobiinae</taxon>
        <taxon>Dendrobium</taxon>
    </lineage>
</organism>
<dbReference type="AlphaFoldDB" id="A0A2I0W4J0"/>
<feature type="compositionally biased region" description="Polar residues" evidence="1">
    <location>
        <begin position="296"/>
        <end position="314"/>
    </location>
</feature>
<dbReference type="InterPro" id="IPR040256">
    <property type="entry name" value="At4g02000-like"/>
</dbReference>
<feature type="compositionally biased region" description="Basic and acidic residues" evidence="1">
    <location>
        <begin position="258"/>
        <end position="271"/>
    </location>
</feature>
<accession>A0A2I0W4J0</accession>
<dbReference type="EMBL" id="KZ502926">
    <property type="protein sequence ID" value="PKU70562.1"/>
    <property type="molecule type" value="Genomic_DNA"/>
</dbReference>
<reference evidence="3 4" key="1">
    <citation type="journal article" date="2016" name="Sci. Rep.">
        <title>The Dendrobium catenatum Lindl. genome sequence provides insights into polysaccharide synthase, floral development and adaptive evolution.</title>
        <authorList>
            <person name="Zhang G.Q."/>
            <person name="Xu Q."/>
            <person name="Bian C."/>
            <person name="Tsai W.C."/>
            <person name="Yeh C.M."/>
            <person name="Liu K.W."/>
            <person name="Yoshida K."/>
            <person name="Zhang L.S."/>
            <person name="Chang S.B."/>
            <person name="Chen F."/>
            <person name="Shi Y."/>
            <person name="Su Y.Y."/>
            <person name="Zhang Y.Q."/>
            <person name="Chen L.J."/>
            <person name="Yin Y."/>
            <person name="Lin M."/>
            <person name="Huang H."/>
            <person name="Deng H."/>
            <person name="Wang Z.W."/>
            <person name="Zhu S.L."/>
            <person name="Zhao X."/>
            <person name="Deng C."/>
            <person name="Niu S.C."/>
            <person name="Huang J."/>
            <person name="Wang M."/>
            <person name="Liu G.H."/>
            <person name="Yang H.J."/>
            <person name="Xiao X.J."/>
            <person name="Hsiao Y.Y."/>
            <person name="Wu W.L."/>
            <person name="Chen Y.Y."/>
            <person name="Mitsuda N."/>
            <person name="Ohme-Takagi M."/>
            <person name="Luo Y.B."/>
            <person name="Van de Peer Y."/>
            <person name="Liu Z.J."/>
        </authorList>
    </citation>
    <scope>NUCLEOTIDE SEQUENCE [LARGE SCALE GENOMIC DNA]</scope>
    <source>
        <tissue evidence="3">The whole plant</tissue>
    </source>
</reference>
<evidence type="ECO:0000313" key="4">
    <source>
        <dbReference type="Proteomes" id="UP000233837"/>
    </source>
</evidence>
<evidence type="ECO:0000313" key="3">
    <source>
        <dbReference type="EMBL" id="PKU70562.1"/>
    </source>
</evidence>
<dbReference type="InterPro" id="IPR025558">
    <property type="entry name" value="DUF4283"/>
</dbReference>
<evidence type="ECO:0000256" key="1">
    <source>
        <dbReference type="SAM" id="MobiDB-lite"/>
    </source>
</evidence>
<name>A0A2I0W4J0_9ASPA</name>
<protein>
    <recommendedName>
        <fullName evidence="2">DUF4283 domain-containing protein</fullName>
    </recommendedName>
</protein>
<dbReference type="Pfam" id="PF14111">
    <property type="entry name" value="DUF4283"/>
    <property type="match status" value="1"/>
</dbReference>
<keyword evidence="4" id="KW-1185">Reference proteome</keyword>
<dbReference type="Proteomes" id="UP000233837">
    <property type="component" value="Unassembled WGS sequence"/>
</dbReference>
<proteinExistence type="predicted"/>
<feature type="region of interest" description="Disordered" evidence="1">
    <location>
        <begin position="1"/>
        <end position="21"/>
    </location>
</feature>
<feature type="compositionally biased region" description="Basic residues" evidence="1">
    <location>
        <begin position="273"/>
        <end position="284"/>
    </location>
</feature>
<feature type="domain" description="DUF4283" evidence="2">
    <location>
        <begin position="65"/>
        <end position="147"/>
    </location>
</feature>
<sequence length="464" mass="51647">MAEPPSTSDFPPLGSLSGGKSPPLARSWNKVFAPDLTAPKAFQFTHHPDEPEVIPFSGEKLSKGDEAWNLCLVGYSIGRRPYYEALLGEINKTWSLKGSLQLLSLNEGFFLLRFSCQEDFDMAWSRGVWFLLGKPFVLQKWHPKFKPIKEEFSSVPIWVKIHDLPLACWNSEGISHIASKIGIPVAADKLTEQMTRLTYARICVLVDNLATYPEEIQVSLDGDVVTLRVQYEWRPNPCDHCKSLMHFSSSCPTFPKVNSEERPKESADVRGRSFSRKPHKRPNSKNRNFSRPPPSNASQIEQNPISKNVQPSPVTIISNPLQQNTIINNVLGQVLTYQPHSPTAKNNPPLNVMSAGLVPPLEDAIVSGISNLNSPHETISSSSTSQNFNPPKDIISPNKFDALNSFDEQNQLNEDTQCSVENLDSTSSGKSKVLEKGKQPQNSVASKKPARGKQGKKPQQQSHY</sequence>
<dbReference type="PANTHER" id="PTHR31286">
    <property type="entry name" value="GLYCINE-RICH CELL WALL STRUCTURAL PROTEIN 1.8-LIKE"/>
    <property type="match status" value="1"/>
</dbReference>